<dbReference type="eggNOG" id="COG0454">
    <property type="taxonomic scope" value="Bacteria"/>
</dbReference>
<dbReference type="EMBL" id="CP003282">
    <property type="protein sequence ID" value="AFG37097.1"/>
    <property type="molecule type" value="Genomic_DNA"/>
</dbReference>
<evidence type="ECO:0000313" key="3">
    <source>
        <dbReference type="Proteomes" id="UP000007383"/>
    </source>
</evidence>
<dbReference type="SUPFAM" id="SSF55729">
    <property type="entry name" value="Acyl-CoA N-acyltransferases (Nat)"/>
    <property type="match status" value="1"/>
</dbReference>
<dbReference type="Proteomes" id="UP000007383">
    <property type="component" value="Chromosome"/>
</dbReference>
<proteinExistence type="predicted"/>
<dbReference type="RefSeq" id="WP_014455091.1">
    <property type="nucleotide sequence ID" value="NC_017098.1"/>
</dbReference>
<protein>
    <submittedName>
        <fullName evidence="2">Acetyltransferase</fullName>
    </submittedName>
</protein>
<keyword evidence="3" id="KW-1185">Reference proteome</keyword>
<dbReference type="Gene3D" id="3.40.630.30">
    <property type="match status" value="1"/>
</dbReference>
<dbReference type="PATRIC" id="fig|889378.3.peg.1013"/>
<dbReference type="AlphaFoldDB" id="H9UHV4"/>
<organism evidence="2 3">
    <name type="scientific">Spirochaeta africana (strain ATCC 700263 / DSM 8902 / Z-7692)</name>
    <dbReference type="NCBI Taxonomy" id="889378"/>
    <lineage>
        <taxon>Bacteria</taxon>
        <taxon>Pseudomonadati</taxon>
        <taxon>Spirochaetota</taxon>
        <taxon>Spirochaetia</taxon>
        <taxon>Spirochaetales</taxon>
        <taxon>Spirochaetaceae</taxon>
        <taxon>Spirochaeta</taxon>
    </lineage>
</organism>
<sequence length="157" mass="18048">MNCRIENITDPALKSKYTEDILENLPDWFGNETAVQQYVADVKSLPYWAAFAGEECIGFISVKIHHNRTGDIFVLGVAAEHHGNGIGRLLCNNAEEYFIEKKCEFAIVKTLSDDVKYEPYKRTTAFYRSLGFKELITLTEMWDEENPCLLMIKEINK</sequence>
<dbReference type="PROSITE" id="PS51186">
    <property type="entry name" value="GNAT"/>
    <property type="match status" value="1"/>
</dbReference>
<dbReference type="STRING" id="889378.Spiaf_1009"/>
<reference evidence="3" key="1">
    <citation type="journal article" date="2013" name="Stand. Genomic Sci.">
        <title>Complete genome sequence of the halophilic bacterium Spirochaeta africana type strain (Z-7692(T)) from the alkaline Lake Magadi in the East African Rift.</title>
        <authorList>
            <person name="Liolos K."/>
            <person name="Abt B."/>
            <person name="Scheuner C."/>
            <person name="Teshima H."/>
            <person name="Held B."/>
            <person name="Lapidus A."/>
            <person name="Nolan M."/>
            <person name="Lucas S."/>
            <person name="Deshpande S."/>
            <person name="Cheng J.F."/>
            <person name="Tapia R."/>
            <person name="Goodwin L.A."/>
            <person name="Pitluck S."/>
            <person name="Pagani I."/>
            <person name="Ivanova N."/>
            <person name="Mavromatis K."/>
            <person name="Mikhailova N."/>
            <person name="Huntemann M."/>
            <person name="Pati A."/>
            <person name="Chen A."/>
            <person name="Palaniappan K."/>
            <person name="Land M."/>
            <person name="Rohde M."/>
            <person name="Tindall B.J."/>
            <person name="Detter J.C."/>
            <person name="Goker M."/>
            <person name="Bristow J."/>
            <person name="Eisen J.A."/>
            <person name="Markowitz V."/>
            <person name="Hugenholtz P."/>
            <person name="Woyke T."/>
            <person name="Klenk H.P."/>
            <person name="Kyrpides N.C."/>
        </authorList>
    </citation>
    <scope>NUCLEOTIDE SEQUENCE</scope>
    <source>
        <strain evidence="3">ATCC 700263 / DSM 8902 / Z-7692</strain>
    </source>
</reference>
<dbReference type="Pfam" id="PF00583">
    <property type="entry name" value="Acetyltransf_1"/>
    <property type="match status" value="1"/>
</dbReference>
<evidence type="ECO:0000313" key="2">
    <source>
        <dbReference type="EMBL" id="AFG37097.1"/>
    </source>
</evidence>
<name>H9UHV4_SPIAZ</name>
<feature type="domain" description="N-acetyltransferase" evidence="1">
    <location>
        <begin position="8"/>
        <end position="156"/>
    </location>
</feature>
<dbReference type="CDD" id="cd04301">
    <property type="entry name" value="NAT_SF"/>
    <property type="match status" value="1"/>
</dbReference>
<dbReference type="OrthoDB" id="9783470at2"/>
<gene>
    <name evidence="2" type="ordered locus">Spiaf_1009</name>
</gene>
<dbReference type="GO" id="GO:0016747">
    <property type="term" value="F:acyltransferase activity, transferring groups other than amino-acyl groups"/>
    <property type="evidence" value="ECO:0007669"/>
    <property type="project" value="InterPro"/>
</dbReference>
<dbReference type="InterPro" id="IPR000182">
    <property type="entry name" value="GNAT_dom"/>
</dbReference>
<accession>H9UHV4</accession>
<dbReference type="KEGG" id="sfc:Spiaf_1009"/>
<dbReference type="HOGENOM" id="CLU_142044_0_0_12"/>
<evidence type="ECO:0000259" key="1">
    <source>
        <dbReference type="PROSITE" id="PS51186"/>
    </source>
</evidence>
<keyword evidence="2" id="KW-0808">Transferase</keyword>
<dbReference type="InterPro" id="IPR016181">
    <property type="entry name" value="Acyl_CoA_acyltransferase"/>
</dbReference>